<keyword evidence="3" id="KW-0540">Nuclease</keyword>
<dbReference type="PANTHER" id="PTHR14859">
    <property type="entry name" value="CALCOFLUOR WHITE HYPERSENSITIVE PROTEIN PRECURSOR"/>
    <property type="match status" value="1"/>
</dbReference>
<organism evidence="3 4">
    <name type="scientific">Rhodoplanes elegans</name>
    <dbReference type="NCBI Taxonomy" id="29408"/>
    <lineage>
        <taxon>Bacteria</taxon>
        <taxon>Pseudomonadati</taxon>
        <taxon>Pseudomonadota</taxon>
        <taxon>Alphaproteobacteria</taxon>
        <taxon>Hyphomicrobiales</taxon>
        <taxon>Nitrobacteraceae</taxon>
        <taxon>Rhodoplanes</taxon>
    </lineage>
</organism>
<protein>
    <submittedName>
        <fullName evidence="3">Endonuclease</fullName>
    </submittedName>
</protein>
<keyword evidence="3" id="KW-0255">Endonuclease</keyword>
<proteinExistence type="predicted"/>
<dbReference type="InterPro" id="IPR005135">
    <property type="entry name" value="Endo/exonuclease/phosphatase"/>
</dbReference>
<feature type="domain" description="Endonuclease/exonuclease/phosphatase" evidence="2">
    <location>
        <begin position="1"/>
        <end position="213"/>
    </location>
</feature>
<dbReference type="OrthoDB" id="9813425at2"/>
<gene>
    <name evidence="3" type="ORF">CH338_21900</name>
</gene>
<evidence type="ECO:0000256" key="1">
    <source>
        <dbReference type="SAM" id="MobiDB-lite"/>
    </source>
</evidence>
<dbReference type="GO" id="GO:0004519">
    <property type="term" value="F:endonuclease activity"/>
    <property type="evidence" value="ECO:0007669"/>
    <property type="project" value="UniProtKB-KW"/>
</dbReference>
<dbReference type="EMBL" id="NPEU01000338">
    <property type="protein sequence ID" value="RAI33828.1"/>
    <property type="molecule type" value="Genomic_DNA"/>
</dbReference>
<dbReference type="AlphaFoldDB" id="A0A327KF04"/>
<evidence type="ECO:0000313" key="4">
    <source>
        <dbReference type="Proteomes" id="UP000248863"/>
    </source>
</evidence>
<dbReference type="Gene3D" id="3.60.10.10">
    <property type="entry name" value="Endonuclease/exonuclease/phosphatase"/>
    <property type="match status" value="1"/>
</dbReference>
<evidence type="ECO:0000313" key="3">
    <source>
        <dbReference type="EMBL" id="RAI33828.1"/>
    </source>
</evidence>
<dbReference type="Proteomes" id="UP000248863">
    <property type="component" value="Unassembled WGS sequence"/>
</dbReference>
<keyword evidence="4" id="KW-1185">Reference proteome</keyword>
<accession>A0A327KF04</accession>
<sequence length="256" mass="27954">MTWNIHGALGRNPRFDLARVLELIEHHDPDIVALQEVDSRRPHTADTETFSVIERRLGHWGLGAKTIVTADGAYGQMLLSRWKPRHSDVHDISYPEREPRRAIVADIDTPDGPARVIATHLGLSFGERRTQARALLQLIDGGPQTTVVVGDFNDWLFAGSVRAVLRGACPGRTRFRTFPSGFPLFRLDRIYCRPAAALVQGFTDPAAARLSDHLPVIADVVAVPVARSPGGPQSASRSHDATIVAKRSASAASALR</sequence>
<keyword evidence="3" id="KW-0378">Hydrolase</keyword>
<name>A0A327KF04_9BRAD</name>
<dbReference type="SUPFAM" id="SSF56219">
    <property type="entry name" value="DNase I-like"/>
    <property type="match status" value="1"/>
</dbReference>
<dbReference type="PANTHER" id="PTHR14859:SF1">
    <property type="entry name" value="PGAP2-INTERACTING PROTEIN"/>
    <property type="match status" value="1"/>
</dbReference>
<dbReference type="GO" id="GO:0006506">
    <property type="term" value="P:GPI anchor biosynthetic process"/>
    <property type="evidence" value="ECO:0007669"/>
    <property type="project" value="TreeGrafter"/>
</dbReference>
<comment type="caution">
    <text evidence="3">The sequence shown here is derived from an EMBL/GenBank/DDBJ whole genome shotgun (WGS) entry which is preliminary data.</text>
</comment>
<evidence type="ECO:0000259" key="2">
    <source>
        <dbReference type="Pfam" id="PF03372"/>
    </source>
</evidence>
<dbReference type="GO" id="GO:0016020">
    <property type="term" value="C:membrane"/>
    <property type="evidence" value="ECO:0007669"/>
    <property type="project" value="GOC"/>
</dbReference>
<feature type="region of interest" description="Disordered" evidence="1">
    <location>
        <begin position="228"/>
        <end position="256"/>
    </location>
</feature>
<dbReference type="InterPro" id="IPR051916">
    <property type="entry name" value="GPI-anchor_lipid_remodeler"/>
</dbReference>
<dbReference type="InterPro" id="IPR036691">
    <property type="entry name" value="Endo/exonu/phosph_ase_sf"/>
</dbReference>
<dbReference type="Pfam" id="PF03372">
    <property type="entry name" value="Exo_endo_phos"/>
    <property type="match status" value="1"/>
</dbReference>
<reference evidence="3 4" key="1">
    <citation type="submission" date="2017-07" db="EMBL/GenBank/DDBJ databases">
        <title>Draft Genome Sequences of Select Purple Nonsulfur Bacteria.</title>
        <authorList>
            <person name="Lasarre B."/>
            <person name="Mckinlay J.B."/>
        </authorList>
    </citation>
    <scope>NUCLEOTIDE SEQUENCE [LARGE SCALE GENOMIC DNA]</scope>
    <source>
        <strain evidence="3 4">DSM 11907</strain>
    </source>
</reference>